<organism evidence="1 2">
    <name type="scientific">Ventrimonas faecis</name>
    <dbReference type="NCBI Taxonomy" id="3133170"/>
    <lineage>
        <taxon>Bacteria</taxon>
        <taxon>Bacillati</taxon>
        <taxon>Bacillota</taxon>
        <taxon>Clostridia</taxon>
        <taxon>Lachnospirales</taxon>
        <taxon>Lachnospiraceae</taxon>
        <taxon>Ventrimonas</taxon>
    </lineage>
</organism>
<evidence type="ECO:0000313" key="1">
    <source>
        <dbReference type="EMBL" id="MEQ2562572.1"/>
    </source>
</evidence>
<gene>
    <name evidence="1" type="ORF">WMO41_05270</name>
</gene>
<reference evidence="1 2" key="1">
    <citation type="submission" date="2024-03" db="EMBL/GenBank/DDBJ databases">
        <title>Human intestinal bacterial collection.</title>
        <authorList>
            <person name="Pauvert C."/>
            <person name="Hitch T.C.A."/>
            <person name="Clavel T."/>
        </authorList>
    </citation>
    <scope>NUCLEOTIDE SEQUENCE [LARGE SCALE GENOMIC DNA]</scope>
    <source>
        <strain evidence="1 2">CLA-AP-H27</strain>
    </source>
</reference>
<dbReference type="RefSeq" id="WP_177292668.1">
    <property type="nucleotide sequence ID" value="NZ_JBBMFJ010000007.1"/>
</dbReference>
<dbReference type="Proteomes" id="UP001437460">
    <property type="component" value="Unassembled WGS sequence"/>
</dbReference>
<keyword evidence="2" id="KW-1185">Reference proteome</keyword>
<sequence>MLADIIVVAVIAGYCIYVIKKHHDQKKSGGCTGSCAGCAGCASCHPSTPDSKVK</sequence>
<dbReference type="Pfam" id="PF12669">
    <property type="entry name" value="FeoB_associated"/>
    <property type="match status" value="1"/>
</dbReference>
<proteinExistence type="predicted"/>
<accession>A0ABV1HJV2</accession>
<evidence type="ECO:0000313" key="2">
    <source>
        <dbReference type="Proteomes" id="UP001437460"/>
    </source>
</evidence>
<comment type="caution">
    <text evidence="1">The sequence shown here is derived from an EMBL/GenBank/DDBJ whole genome shotgun (WGS) entry which is preliminary data.</text>
</comment>
<name>A0ABV1HJV2_9FIRM</name>
<dbReference type="EMBL" id="JBBMFJ010000007">
    <property type="protein sequence ID" value="MEQ2562572.1"/>
    <property type="molecule type" value="Genomic_DNA"/>
</dbReference>
<protein>
    <submittedName>
        <fullName evidence="1">FeoB-associated Cys-rich membrane protein</fullName>
    </submittedName>
</protein>